<name>A0ABQ7D466_BRACR</name>
<dbReference type="Proteomes" id="UP000266723">
    <property type="component" value="Unassembled WGS sequence"/>
</dbReference>
<organism evidence="1 2">
    <name type="scientific">Brassica cretica</name>
    <name type="common">Mustard</name>
    <dbReference type="NCBI Taxonomy" id="69181"/>
    <lineage>
        <taxon>Eukaryota</taxon>
        <taxon>Viridiplantae</taxon>
        <taxon>Streptophyta</taxon>
        <taxon>Embryophyta</taxon>
        <taxon>Tracheophyta</taxon>
        <taxon>Spermatophyta</taxon>
        <taxon>Magnoliopsida</taxon>
        <taxon>eudicotyledons</taxon>
        <taxon>Gunneridae</taxon>
        <taxon>Pentapetalae</taxon>
        <taxon>rosids</taxon>
        <taxon>malvids</taxon>
        <taxon>Brassicales</taxon>
        <taxon>Brassicaceae</taxon>
        <taxon>Brassiceae</taxon>
        <taxon>Brassica</taxon>
    </lineage>
</organism>
<protein>
    <submittedName>
        <fullName evidence="1">Uncharacterized protein</fullName>
    </submittedName>
</protein>
<gene>
    <name evidence="1" type="ORF">DY000_02015883</name>
</gene>
<reference evidence="1 2" key="1">
    <citation type="journal article" date="2020" name="BMC Genomics">
        <title>Intraspecific diversification of the crop wild relative Brassica cretica Lam. using demographic model selection.</title>
        <authorList>
            <person name="Kioukis A."/>
            <person name="Michalopoulou V.A."/>
            <person name="Briers L."/>
            <person name="Pirintsos S."/>
            <person name="Studholme D.J."/>
            <person name="Pavlidis P."/>
            <person name="Sarris P.F."/>
        </authorList>
    </citation>
    <scope>NUCLEOTIDE SEQUENCE [LARGE SCALE GENOMIC DNA]</scope>
    <source>
        <strain evidence="2">cv. PFS-1207/04</strain>
    </source>
</reference>
<keyword evidence="2" id="KW-1185">Reference proteome</keyword>
<evidence type="ECO:0000313" key="2">
    <source>
        <dbReference type="Proteomes" id="UP000266723"/>
    </source>
</evidence>
<proteinExistence type="predicted"/>
<sequence>MRLSFCQYTAIRAFELTPSHIHRLITITVTRLADKATILLVVGADDSHHEIFAIDTELPEMQSDEYDEDYHREKTIEYCGFSIDEEGVLHTSHADTLITHQFPRDQEKARAMNGRILNISKEDIAEVIAINGSRNFLDTQNRVEDLPSIDEGDAPSIDGQSKFRRRALHQNRKRKPRWESIVEYGVYKDEDGFAHAEDGRIIHVSKEDIRAIL</sequence>
<accession>A0ABQ7D466</accession>
<evidence type="ECO:0000313" key="1">
    <source>
        <dbReference type="EMBL" id="KAF3567036.1"/>
    </source>
</evidence>
<dbReference type="EMBL" id="QGKV02000759">
    <property type="protein sequence ID" value="KAF3567036.1"/>
    <property type="molecule type" value="Genomic_DNA"/>
</dbReference>
<comment type="caution">
    <text evidence="1">The sequence shown here is derived from an EMBL/GenBank/DDBJ whole genome shotgun (WGS) entry which is preliminary data.</text>
</comment>